<comment type="caution">
    <text evidence="3">The sequence shown here is derived from an EMBL/GenBank/DDBJ whole genome shotgun (WGS) entry which is preliminary data.</text>
</comment>
<gene>
    <name evidence="3" type="ORF">GCM10017774_89990</name>
</gene>
<reference evidence="4" key="1">
    <citation type="journal article" date="2019" name="Int. J. Syst. Evol. Microbiol.">
        <title>The Global Catalogue of Microorganisms (GCM) 10K type strain sequencing project: providing services to taxonomists for standard genome sequencing and annotation.</title>
        <authorList>
            <consortium name="The Broad Institute Genomics Platform"/>
            <consortium name="The Broad Institute Genome Sequencing Center for Infectious Disease"/>
            <person name="Wu L."/>
            <person name="Ma J."/>
        </authorList>
    </citation>
    <scope>NUCLEOTIDE SEQUENCE [LARGE SCALE GENOMIC DNA]</scope>
    <source>
        <strain evidence="4">CGMCC 4.7367</strain>
    </source>
</reference>
<dbReference type="Pfam" id="PF12728">
    <property type="entry name" value="HTH_17"/>
    <property type="match status" value="1"/>
</dbReference>
<accession>A0ABQ3N4K3</accession>
<name>A0ABQ3N4K3_9PSEU</name>
<evidence type="ECO:0000313" key="3">
    <source>
        <dbReference type="EMBL" id="GHH62367.1"/>
    </source>
</evidence>
<dbReference type="EMBL" id="BNAR01000028">
    <property type="protein sequence ID" value="GHH62367.1"/>
    <property type="molecule type" value="Genomic_DNA"/>
</dbReference>
<dbReference type="SUPFAM" id="SSF46955">
    <property type="entry name" value="Putative DNA-binding domain"/>
    <property type="match status" value="1"/>
</dbReference>
<organism evidence="3 4">
    <name type="scientific">Lentzea cavernae</name>
    <dbReference type="NCBI Taxonomy" id="2020703"/>
    <lineage>
        <taxon>Bacteria</taxon>
        <taxon>Bacillati</taxon>
        <taxon>Actinomycetota</taxon>
        <taxon>Actinomycetes</taxon>
        <taxon>Pseudonocardiales</taxon>
        <taxon>Pseudonocardiaceae</taxon>
        <taxon>Lentzea</taxon>
    </lineage>
</organism>
<sequence length="108" mass="11720">MSRTGFASDVDPIETRESEAQRSGVEQRVCVSKVHLENTVVDVHGPALVSIPEAARLLGISRASAYRYADSGQLPGARRLGRRVFVVRARLIEFLEAERDDAGGVEAA</sequence>
<dbReference type="InterPro" id="IPR009061">
    <property type="entry name" value="DNA-bd_dom_put_sf"/>
</dbReference>
<proteinExistence type="predicted"/>
<feature type="region of interest" description="Disordered" evidence="1">
    <location>
        <begin position="1"/>
        <end position="24"/>
    </location>
</feature>
<keyword evidence="4" id="KW-1185">Reference proteome</keyword>
<dbReference type="InterPro" id="IPR041657">
    <property type="entry name" value="HTH_17"/>
</dbReference>
<protein>
    <recommendedName>
        <fullName evidence="2">Helix-turn-helix domain-containing protein</fullName>
    </recommendedName>
</protein>
<feature type="domain" description="Helix-turn-helix" evidence="2">
    <location>
        <begin position="49"/>
        <end position="98"/>
    </location>
</feature>
<dbReference type="RefSeq" id="WP_191305560.1">
    <property type="nucleotide sequence ID" value="NZ_BNAR01000028.1"/>
</dbReference>
<evidence type="ECO:0000259" key="2">
    <source>
        <dbReference type="Pfam" id="PF12728"/>
    </source>
</evidence>
<evidence type="ECO:0000256" key="1">
    <source>
        <dbReference type="SAM" id="MobiDB-lite"/>
    </source>
</evidence>
<dbReference type="Proteomes" id="UP000605568">
    <property type="component" value="Unassembled WGS sequence"/>
</dbReference>
<evidence type="ECO:0000313" key="4">
    <source>
        <dbReference type="Proteomes" id="UP000605568"/>
    </source>
</evidence>